<feature type="coiled-coil region" evidence="1">
    <location>
        <begin position="180"/>
        <end position="229"/>
    </location>
</feature>
<dbReference type="Gene3D" id="1.20.5.440">
    <property type="entry name" value="ATP synthase delta/epsilon subunit, C-terminal domain"/>
    <property type="match status" value="1"/>
</dbReference>
<dbReference type="Gene3D" id="2.30.29.140">
    <property type="match status" value="1"/>
</dbReference>
<dbReference type="InterPro" id="IPR032009">
    <property type="entry name" value="SCAB_CC"/>
</dbReference>
<dbReference type="Proteomes" id="UP001229421">
    <property type="component" value="Unassembled WGS sequence"/>
</dbReference>
<evidence type="ECO:0000259" key="4">
    <source>
        <dbReference type="Pfam" id="PF16712"/>
    </source>
</evidence>
<comment type="caution">
    <text evidence="6">The sequence shown here is derived from an EMBL/GenBank/DDBJ whole genome shotgun (WGS) entry which is preliminary data.</text>
</comment>
<evidence type="ECO:0008006" key="8">
    <source>
        <dbReference type="Google" id="ProtNLM"/>
    </source>
</evidence>
<evidence type="ECO:0000259" key="5">
    <source>
        <dbReference type="Pfam" id="PF17684"/>
    </source>
</evidence>
<organism evidence="6 7">
    <name type="scientific">Tagetes erecta</name>
    <name type="common">African marigold</name>
    <dbReference type="NCBI Taxonomy" id="13708"/>
    <lineage>
        <taxon>Eukaryota</taxon>
        <taxon>Viridiplantae</taxon>
        <taxon>Streptophyta</taxon>
        <taxon>Embryophyta</taxon>
        <taxon>Tracheophyta</taxon>
        <taxon>Spermatophyta</taxon>
        <taxon>Magnoliopsida</taxon>
        <taxon>eudicotyledons</taxon>
        <taxon>Gunneridae</taxon>
        <taxon>Pentapetalae</taxon>
        <taxon>asterids</taxon>
        <taxon>campanulids</taxon>
        <taxon>Asterales</taxon>
        <taxon>Asteraceae</taxon>
        <taxon>Asteroideae</taxon>
        <taxon>Heliantheae alliance</taxon>
        <taxon>Tageteae</taxon>
        <taxon>Tagetes</taxon>
    </lineage>
</organism>
<accession>A0AAD8KLN9</accession>
<evidence type="ECO:0000313" key="6">
    <source>
        <dbReference type="EMBL" id="KAK1423773.1"/>
    </source>
</evidence>
<proteinExistence type="predicted"/>
<dbReference type="Pfam" id="PF16709">
    <property type="entry name" value="SCAB-Ig"/>
    <property type="match status" value="1"/>
</dbReference>
<name>A0AAD8KLN9_TARER</name>
<dbReference type="PANTHER" id="PTHR31172">
    <property type="entry name" value="STOMATAL CLOSURE-RELATED ACTIN-BINDING PROTEIN 1"/>
    <property type="match status" value="1"/>
</dbReference>
<dbReference type="GO" id="GO:0010119">
    <property type="term" value="P:regulation of stomatal movement"/>
    <property type="evidence" value="ECO:0007669"/>
    <property type="project" value="InterPro"/>
</dbReference>
<evidence type="ECO:0000256" key="1">
    <source>
        <dbReference type="SAM" id="Coils"/>
    </source>
</evidence>
<dbReference type="PANTHER" id="PTHR31172:SF10">
    <property type="entry name" value="PLECTIN-RELATED PROTEIN-RELATED"/>
    <property type="match status" value="1"/>
</dbReference>
<keyword evidence="1" id="KW-0175">Coiled coil</keyword>
<protein>
    <recommendedName>
        <fullName evidence="8">Stomatal closure-related actin-binding protein 1</fullName>
    </recommendedName>
</protein>
<dbReference type="InterPro" id="IPR041144">
    <property type="entry name" value="SCAB-PH"/>
</dbReference>
<reference evidence="6" key="1">
    <citation type="journal article" date="2023" name="bioRxiv">
        <title>Improved chromosome-level genome assembly for marigold (Tagetes erecta).</title>
        <authorList>
            <person name="Jiang F."/>
            <person name="Yuan L."/>
            <person name="Wang S."/>
            <person name="Wang H."/>
            <person name="Xu D."/>
            <person name="Wang A."/>
            <person name="Fan W."/>
        </authorList>
    </citation>
    <scope>NUCLEOTIDE SEQUENCE</scope>
    <source>
        <strain evidence="6">WSJ</strain>
        <tissue evidence="6">Leaf</tissue>
    </source>
</reference>
<dbReference type="InterPro" id="IPR032015">
    <property type="entry name" value="SCAB-Ig"/>
</dbReference>
<dbReference type="GO" id="GO:0007015">
    <property type="term" value="P:actin filament organization"/>
    <property type="evidence" value="ECO:0007669"/>
    <property type="project" value="InterPro"/>
</dbReference>
<dbReference type="AlphaFoldDB" id="A0AAD8KLN9"/>
<dbReference type="EMBL" id="JAUHHV010000005">
    <property type="protein sequence ID" value="KAK1423773.1"/>
    <property type="molecule type" value="Genomic_DNA"/>
</dbReference>
<feature type="domain" description="Stomatal closure-related actin-binding protein coiled-coil" evidence="4">
    <location>
        <begin position="99"/>
        <end position="266"/>
    </location>
</feature>
<evidence type="ECO:0000259" key="3">
    <source>
        <dbReference type="Pfam" id="PF16711"/>
    </source>
</evidence>
<feature type="domain" description="Stomatal closure-related actin-binding protein PH" evidence="5">
    <location>
        <begin position="380"/>
        <end position="487"/>
    </location>
</feature>
<feature type="domain" description="Stomatal closure-related actin-binding protein Ig" evidence="2">
    <location>
        <begin position="280"/>
        <end position="377"/>
    </location>
</feature>
<keyword evidence="7" id="KW-1185">Reference proteome</keyword>
<dbReference type="Pfam" id="PF17684">
    <property type="entry name" value="SCAB-PH"/>
    <property type="match status" value="1"/>
</dbReference>
<dbReference type="InterPro" id="IPR032012">
    <property type="entry name" value="SCAB-ABD"/>
</dbReference>
<dbReference type="CDD" id="cd13232">
    <property type="entry name" value="Ig-PH_SCAB1"/>
    <property type="match status" value="1"/>
</dbReference>
<dbReference type="InterPro" id="IPR039640">
    <property type="entry name" value="SCAB"/>
</dbReference>
<dbReference type="Gene3D" id="2.60.40.2700">
    <property type="match status" value="1"/>
</dbReference>
<dbReference type="Pfam" id="PF16712">
    <property type="entry name" value="SCAB_CC"/>
    <property type="match status" value="1"/>
</dbReference>
<evidence type="ECO:0000259" key="2">
    <source>
        <dbReference type="Pfam" id="PF16709"/>
    </source>
</evidence>
<dbReference type="GO" id="GO:0003779">
    <property type="term" value="F:actin binding"/>
    <property type="evidence" value="ECO:0007669"/>
    <property type="project" value="InterPro"/>
</dbReference>
<dbReference type="Pfam" id="PF16711">
    <property type="entry name" value="SCAB-ABD"/>
    <property type="match status" value="1"/>
</dbReference>
<gene>
    <name evidence="6" type="ORF">QVD17_19081</name>
</gene>
<feature type="domain" description="Stomatal closure-related actin-binding protein actin-binding" evidence="3">
    <location>
        <begin position="59"/>
        <end position="95"/>
    </location>
</feature>
<evidence type="ECO:0000313" key="7">
    <source>
        <dbReference type="Proteomes" id="UP001229421"/>
    </source>
</evidence>
<sequence length="491" mass="55001">MTRLGRDFSYTAQRDAVSPVSADVIFASGRFPNYRNRTNNNNNTLEDAKLVSIKGEFRNETGRFLDQQNRLSVRDLASKFEKGLAAATKLSDETKLQDVASLEKHVLLENLRNALESLRGRAVGKNKDDVEEAIAMVESLAFQLTQREGELVQEKAEVKKLASFLKQASEDAKQLVDEERAFARTEIEKARAAVQRVEDALQEQERMSRATGKQDVEELMKEVQEARRIKMLHQPSKVMDMDHELRALRTQLAEKSKSSLKLQKELEISRRGEKNTPDLFELDGTEALGSYLEIHPCSDVAPELLECSIQWYRLSSEDGNKYLISGATKPIYAPEPSDVGRVLEADIISDDLSVIVTTSGPIDPAPGLGNYVEALVRRHDTEFNVVIVQMNGADHPSESIHVLHVGKMRMKLCKDKTTVAKEYYSSFMQLCGVRGGGNAAAQASFWQPKIGLSFVLAFESERERNAAIMLARRFAFDCNIMLAGPDDRKTT</sequence>